<dbReference type="PROSITE" id="PS50878">
    <property type="entry name" value="RT_POL"/>
    <property type="match status" value="1"/>
</dbReference>
<dbReference type="Pfam" id="PF00078">
    <property type="entry name" value="RVT_1"/>
    <property type="match status" value="1"/>
</dbReference>
<dbReference type="InterPro" id="IPR043128">
    <property type="entry name" value="Rev_trsase/Diguanyl_cyclase"/>
</dbReference>
<dbReference type="InterPro" id="IPR043502">
    <property type="entry name" value="DNA/RNA_pol_sf"/>
</dbReference>
<dbReference type="EMBL" id="ADLT01000015">
    <property type="protein sequence ID" value="EHO63426.1"/>
    <property type="molecule type" value="Genomic_DNA"/>
</dbReference>
<name>H1CYK5_9FIRM</name>
<dbReference type="EMBL" id="ADLT01000011">
    <property type="protein sequence ID" value="EHO63708.1"/>
    <property type="molecule type" value="Genomic_DNA"/>
</dbReference>
<evidence type="ECO:0000256" key="1">
    <source>
        <dbReference type="SAM" id="MobiDB-lite"/>
    </source>
</evidence>
<dbReference type="eggNOG" id="COG3344">
    <property type="taxonomic scope" value="Bacteria"/>
</dbReference>
<dbReference type="PANTHER" id="PTHR34047:SF8">
    <property type="entry name" value="PROTEIN YKFC"/>
    <property type="match status" value="1"/>
</dbReference>
<dbReference type="Pfam" id="PF08388">
    <property type="entry name" value="GIIM"/>
    <property type="match status" value="1"/>
</dbReference>
<dbReference type="SUPFAM" id="SSF56672">
    <property type="entry name" value="DNA/RNA polymerases"/>
    <property type="match status" value="1"/>
</dbReference>
<comment type="caution">
    <text evidence="4">The sequence shown here is derived from an EMBL/GenBank/DDBJ whole genome shotgun (WGS) entry which is preliminary data.</text>
</comment>
<dbReference type="InterPro" id="IPR013597">
    <property type="entry name" value="Mat_intron_G2"/>
</dbReference>
<evidence type="ECO:0000313" key="6">
    <source>
        <dbReference type="Proteomes" id="UP000003277"/>
    </source>
</evidence>
<keyword evidence="6" id="KW-1185">Reference proteome</keyword>
<dbReference type="Proteomes" id="UP000003277">
    <property type="component" value="Unassembled WGS sequence"/>
</dbReference>
<evidence type="ECO:0000259" key="2">
    <source>
        <dbReference type="PROSITE" id="PS50878"/>
    </source>
</evidence>
<feature type="compositionally biased region" description="Basic and acidic residues" evidence="1">
    <location>
        <begin position="21"/>
        <end position="33"/>
    </location>
</feature>
<dbReference type="CDD" id="cd01651">
    <property type="entry name" value="RT_G2_intron"/>
    <property type="match status" value="1"/>
</dbReference>
<evidence type="ECO:0000313" key="3">
    <source>
        <dbReference type="EMBL" id="EHO62059.1"/>
    </source>
</evidence>
<dbReference type="InterPro" id="IPR000477">
    <property type="entry name" value="RT_dom"/>
</dbReference>
<feature type="region of interest" description="Disordered" evidence="1">
    <location>
        <begin position="1"/>
        <end position="33"/>
    </location>
</feature>
<dbReference type="InterPro" id="IPR051083">
    <property type="entry name" value="GrpII_Intron_Splice-Mob/Def"/>
</dbReference>
<dbReference type="NCBIfam" id="TIGR04416">
    <property type="entry name" value="group_II_RT_mat"/>
    <property type="match status" value="1"/>
</dbReference>
<accession>H1CYK5</accession>
<dbReference type="PATRIC" id="fig|742743.3.peg.2039"/>
<organism evidence="4 6">
    <name type="scientific">Dialister succinatiphilus YIT 11850</name>
    <dbReference type="NCBI Taxonomy" id="742743"/>
    <lineage>
        <taxon>Bacteria</taxon>
        <taxon>Bacillati</taxon>
        <taxon>Bacillota</taxon>
        <taxon>Negativicutes</taxon>
        <taxon>Veillonellales</taxon>
        <taxon>Veillonellaceae</taxon>
        <taxon>Dialister</taxon>
    </lineage>
</organism>
<evidence type="ECO:0000313" key="5">
    <source>
        <dbReference type="EMBL" id="EHO63708.1"/>
    </source>
</evidence>
<feature type="domain" description="Reverse transcriptase" evidence="2">
    <location>
        <begin position="84"/>
        <end position="316"/>
    </location>
</feature>
<dbReference type="AlphaFoldDB" id="H1CYK5"/>
<gene>
    <name evidence="5" type="ORF">HMPREF9453_00383</name>
    <name evidence="4" type="ORF">HMPREF9453_00443</name>
    <name evidence="3" type="ORF">HMPREF9453_02020</name>
</gene>
<sequence length="464" mass="53695">MKTEYSLQTGYRLENSGTDEDTTRSVEHGPREMEEMASRITLERIVNRGNLYDAYQRVKANNGAPGIDNMTVKEYPEWYAEHGEEWIASILNGTYKPLPVRRVEIPKDNKGGKRKLGIPIVKDRVLQQATAQILMPFYECKFAECSFAYRPHRGARQAMEVVKRSVEEGYEYACVLDLSKYFDTINHELLMNMLRQDISDKRVIELIKKFLKSGVMVKGLKQRTEEGSPQGGNLSPLLANIYLTPFDKEFEGRGVRIVRYADDILILAKSQRAAERLLKSSTKYLETRRRLKVNREKSKAISIYKTPDFKFLGFSVTKRGKEVKLMPHPNSVAKLKRKLKSLTGRSKGRGAREIIHKTNEYNRGWVGYYGIADLTRIAGLDGWVRSRIRMCIWKQWKNISTRIDALLRLHVPWRLAFKWGKSQKGYWRIAHSQIMMTSVTNRILEKAGFIGLKQCYENIICPRN</sequence>
<dbReference type="Gene3D" id="3.30.70.270">
    <property type="match status" value="1"/>
</dbReference>
<protein>
    <recommendedName>
        <fullName evidence="2">Reverse transcriptase domain-containing protein</fullName>
    </recommendedName>
</protein>
<reference evidence="4 6" key="1">
    <citation type="submission" date="2011-11" db="EMBL/GenBank/DDBJ databases">
        <title>The Genome Sequence of Dialister succinatiphilus YIT 11850.</title>
        <authorList>
            <consortium name="The Broad Institute Genome Sequencing Platform"/>
            <person name="Earl A."/>
            <person name="Ward D."/>
            <person name="Feldgarden M."/>
            <person name="Gevers D."/>
            <person name="Morotomi M."/>
            <person name="Young S.K."/>
            <person name="Zeng Q."/>
            <person name="Gargeya S."/>
            <person name="Fitzgerald M."/>
            <person name="Haas B."/>
            <person name="Abouelleil A."/>
            <person name="Alvarado L."/>
            <person name="Arachchi H.M."/>
            <person name="Berlin A."/>
            <person name="Brown A."/>
            <person name="Chapman S.B."/>
            <person name="Dunbar C."/>
            <person name="Gearin G."/>
            <person name="Goldberg J."/>
            <person name="Griggs A."/>
            <person name="Gujja S."/>
            <person name="Heiman D."/>
            <person name="Howarth C."/>
            <person name="Lui A."/>
            <person name="MacDonald P.J.P."/>
            <person name="Montmayeur A."/>
            <person name="Murphy C."/>
            <person name="Neiman D."/>
            <person name="Pearson M."/>
            <person name="Priest M."/>
            <person name="Roberts A."/>
            <person name="Saif S."/>
            <person name="Shea T."/>
            <person name="Sisk P."/>
            <person name="Stolte C."/>
            <person name="Sykes S."/>
            <person name="Wortman J."/>
            <person name="Nusbaum C."/>
            <person name="Birren B."/>
        </authorList>
    </citation>
    <scope>NUCLEOTIDE SEQUENCE [LARGE SCALE GENOMIC DNA]</scope>
    <source>
        <strain evidence="4 6">YIT 11850</strain>
    </source>
</reference>
<dbReference type="RefSeq" id="WP_008858889.1">
    <property type="nucleotide sequence ID" value="NZ_JH591187.1"/>
</dbReference>
<dbReference type="PANTHER" id="PTHR34047">
    <property type="entry name" value="NUCLEAR INTRON MATURASE 1, MITOCHONDRIAL-RELATED"/>
    <property type="match status" value="1"/>
</dbReference>
<dbReference type="HOGENOM" id="CLU_013584_2_1_9"/>
<evidence type="ECO:0000313" key="4">
    <source>
        <dbReference type="EMBL" id="EHO63426.1"/>
    </source>
</evidence>
<dbReference type="InterPro" id="IPR030931">
    <property type="entry name" value="Group_II_RT_mat"/>
</dbReference>
<dbReference type="EMBL" id="ADLT01000072">
    <property type="protein sequence ID" value="EHO62059.1"/>
    <property type="molecule type" value="Genomic_DNA"/>
</dbReference>
<proteinExistence type="predicted"/>